<organism evidence="15 16">
    <name type="scientific">Halogranum rubrum</name>
    <dbReference type="NCBI Taxonomy" id="553466"/>
    <lineage>
        <taxon>Archaea</taxon>
        <taxon>Methanobacteriati</taxon>
        <taxon>Methanobacteriota</taxon>
        <taxon>Stenosarchaea group</taxon>
        <taxon>Halobacteria</taxon>
        <taxon>Halobacteriales</taxon>
        <taxon>Haloferacaceae</taxon>
    </lineage>
</organism>
<feature type="region of interest" description="Disordered" evidence="13">
    <location>
        <begin position="328"/>
        <end position="354"/>
    </location>
</feature>
<dbReference type="Pfam" id="PF08352">
    <property type="entry name" value="oligo_HPY"/>
    <property type="match status" value="1"/>
</dbReference>
<dbReference type="GO" id="GO:0015833">
    <property type="term" value="P:peptide transport"/>
    <property type="evidence" value="ECO:0007669"/>
    <property type="project" value="InterPro"/>
</dbReference>
<evidence type="ECO:0000259" key="14">
    <source>
        <dbReference type="PROSITE" id="PS50893"/>
    </source>
</evidence>
<accession>A0A1I4GSQ5</accession>
<evidence type="ECO:0000256" key="10">
    <source>
        <dbReference type="ARBA" id="ARBA00039098"/>
    </source>
</evidence>
<evidence type="ECO:0000256" key="13">
    <source>
        <dbReference type="SAM" id="MobiDB-lite"/>
    </source>
</evidence>
<dbReference type="STRING" id="553466.SAMN04487950_3393"/>
<evidence type="ECO:0000313" key="16">
    <source>
        <dbReference type="Proteomes" id="UP000199607"/>
    </source>
</evidence>
<dbReference type="NCBIfam" id="TIGR01727">
    <property type="entry name" value="oligo_HPY"/>
    <property type="match status" value="1"/>
</dbReference>
<dbReference type="PROSITE" id="PS00211">
    <property type="entry name" value="ABC_TRANSPORTER_1"/>
    <property type="match status" value="1"/>
</dbReference>
<evidence type="ECO:0000256" key="2">
    <source>
        <dbReference type="ARBA" id="ARBA00022448"/>
    </source>
</evidence>
<dbReference type="AlphaFoldDB" id="A0A1I4GSQ5"/>
<keyword evidence="3" id="KW-1003">Cell membrane</keyword>
<dbReference type="FunFam" id="3.40.50.300:FF:000016">
    <property type="entry name" value="Oligopeptide ABC transporter ATP-binding component"/>
    <property type="match status" value="1"/>
</dbReference>
<evidence type="ECO:0000256" key="4">
    <source>
        <dbReference type="ARBA" id="ARBA00022741"/>
    </source>
</evidence>
<evidence type="ECO:0000256" key="5">
    <source>
        <dbReference type="ARBA" id="ARBA00022840"/>
    </source>
</evidence>
<keyword evidence="6" id="KW-1278">Translocase</keyword>
<comment type="catalytic activity">
    <reaction evidence="12">
        <text>Ni(2+)(out) + ATP + H2O = Ni(2+)(in) + ADP + phosphate + H(+)</text>
        <dbReference type="Rhea" id="RHEA:15557"/>
        <dbReference type="ChEBI" id="CHEBI:15377"/>
        <dbReference type="ChEBI" id="CHEBI:15378"/>
        <dbReference type="ChEBI" id="CHEBI:30616"/>
        <dbReference type="ChEBI" id="CHEBI:43474"/>
        <dbReference type="ChEBI" id="CHEBI:49786"/>
        <dbReference type="ChEBI" id="CHEBI:456216"/>
        <dbReference type="EC" id="7.2.2.11"/>
    </reaction>
    <physiologicalReaction direction="left-to-right" evidence="12">
        <dbReference type="Rhea" id="RHEA:15558"/>
    </physiologicalReaction>
</comment>
<comment type="subcellular location">
    <subcellularLocation>
        <location evidence="1">Cell membrane</location>
        <topology evidence="1">Peripheral membrane protein</topology>
    </subcellularLocation>
</comment>
<dbReference type="CDD" id="cd03257">
    <property type="entry name" value="ABC_NikE_OppD_transporters"/>
    <property type="match status" value="1"/>
</dbReference>
<evidence type="ECO:0000256" key="12">
    <source>
        <dbReference type="ARBA" id="ARBA00048610"/>
    </source>
</evidence>
<proteinExistence type="predicted"/>
<dbReference type="Pfam" id="PF00005">
    <property type="entry name" value="ABC_tran"/>
    <property type="match status" value="1"/>
</dbReference>
<dbReference type="PROSITE" id="PS50893">
    <property type="entry name" value="ABC_TRANSPORTER_2"/>
    <property type="match status" value="1"/>
</dbReference>
<evidence type="ECO:0000256" key="11">
    <source>
        <dbReference type="ARBA" id="ARBA00044143"/>
    </source>
</evidence>
<evidence type="ECO:0000313" key="15">
    <source>
        <dbReference type="EMBL" id="SFL33068.1"/>
    </source>
</evidence>
<evidence type="ECO:0000256" key="1">
    <source>
        <dbReference type="ARBA" id="ARBA00004202"/>
    </source>
</evidence>
<dbReference type="InterPro" id="IPR027417">
    <property type="entry name" value="P-loop_NTPase"/>
</dbReference>
<evidence type="ECO:0000256" key="3">
    <source>
        <dbReference type="ARBA" id="ARBA00022475"/>
    </source>
</evidence>
<feature type="domain" description="ABC transporter" evidence="14">
    <location>
        <begin position="8"/>
        <end position="257"/>
    </location>
</feature>
<keyword evidence="4" id="KW-0547">Nucleotide-binding</keyword>
<keyword evidence="2" id="KW-0813">Transport</keyword>
<name>A0A1I4GSQ5_9EURY</name>
<dbReference type="SMART" id="SM00382">
    <property type="entry name" value="AAA"/>
    <property type="match status" value="1"/>
</dbReference>
<gene>
    <name evidence="15" type="ORF">SAMN04487950_3393</name>
</gene>
<comment type="subunit">
    <text evidence="9">The complex is composed of two ATP-binding proteins (NikD and NikE), two transmembrane proteins (NikB and NikC) and a solute-binding protein (NikA).</text>
</comment>
<dbReference type="GO" id="GO:0005886">
    <property type="term" value="C:plasma membrane"/>
    <property type="evidence" value="ECO:0007669"/>
    <property type="project" value="UniProtKB-SubCell"/>
</dbReference>
<evidence type="ECO:0000256" key="9">
    <source>
        <dbReference type="ARBA" id="ARBA00038669"/>
    </source>
</evidence>
<protein>
    <recommendedName>
        <fullName evidence="11">Nickel import system ATP-binding protein NikD</fullName>
        <ecNumber evidence="10">7.2.2.11</ecNumber>
    </recommendedName>
</protein>
<dbReference type="InterPro" id="IPR003439">
    <property type="entry name" value="ABC_transporter-like_ATP-bd"/>
</dbReference>
<sequence>MTSPRLSVRDLQVTYTTKHDEVNAVDRVSFDVQNDEIFGIVGESGCGKSTLASTILRLLDDNGEITGGEIRYGDWDLAAMSEGELAKQIRGREISMVFQDPNTSLDPVYTIGRQLIETIRQHLDVSKQEARKRAIQSLADVGIPSPEDRLDDYPHQFSGGMRQRVVIAIALSCDPGLLIADEPTTGLDVSIQAQILDLLEDINANHDTSIILITHDLGVVAEVCDRVGVMYAGNLVEVSPVDVVYDDPKHPYTEDLLRSIPETHEMKSELTVIKGTPPDLREPPSGCRYHPRCTKVCSDACETGDIPQEYREDGSVVRCYLYDPAENPEYEGSAKVDEGQRDGQLESPERGDQL</sequence>
<dbReference type="Proteomes" id="UP000199607">
    <property type="component" value="Unassembled WGS sequence"/>
</dbReference>
<evidence type="ECO:0000256" key="8">
    <source>
        <dbReference type="ARBA" id="ARBA00023136"/>
    </source>
</evidence>
<dbReference type="PANTHER" id="PTHR43297">
    <property type="entry name" value="OLIGOPEPTIDE TRANSPORT ATP-BINDING PROTEIN APPD"/>
    <property type="match status" value="1"/>
</dbReference>
<dbReference type="RefSeq" id="WP_245756915.1">
    <property type="nucleotide sequence ID" value="NZ_FOTC01000004.1"/>
</dbReference>
<dbReference type="InterPro" id="IPR013563">
    <property type="entry name" value="Oligopep_ABC_C"/>
</dbReference>
<keyword evidence="5 15" id="KW-0067">ATP-binding</keyword>
<dbReference type="GO" id="GO:0005524">
    <property type="term" value="F:ATP binding"/>
    <property type="evidence" value="ECO:0007669"/>
    <property type="project" value="UniProtKB-KW"/>
</dbReference>
<dbReference type="Gene3D" id="3.40.50.300">
    <property type="entry name" value="P-loop containing nucleotide triphosphate hydrolases"/>
    <property type="match status" value="1"/>
</dbReference>
<dbReference type="GO" id="GO:0016887">
    <property type="term" value="F:ATP hydrolysis activity"/>
    <property type="evidence" value="ECO:0007669"/>
    <property type="project" value="InterPro"/>
</dbReference>
<dbReference type="InterPro" id="IPR003593">
    <property type="entry name" value="AAA+_ATPase"/>
</dbReference>
<dbReference type="SUPFAM" id="SSF52540">
    <property type="entry name" value="P-loop containing nucleoside triphosphate hydrolases"/>
    <property type="match status" value="1"/>
</dbReference>
<evidence type="ECO:0000256" key="6">
    <source>
        <dbReference type="ARBA" id="ARBA00022967"/>
    </source>
</evidence>
<dbReference type="EC" id="7.2.2.11" evidence="10"/>
<dbReference type="PANTHER" id="PTHR43297:SF13">
    <property type="entry name" value="NICKEL ABC TRANSPORTER, ATP-BINDING PROTEIN"/>
    <property type="match status" value="1"/>
</dbReference>
<evidence type="ECO:0000256" key="7">
    <source>
        <dbReference type="ARBA" id="ARBA00023065"/>
    </source>
</evidence>
<dbReference type="InterPro" id="IPR017871">
    <property type="entry name" value="ABC_transporter-like_CS"/>
</dbReference>
<dbReference type="InterPro" id="IPR050388">
    <property type="entry name" value="ABC_Ni/Peptide_Import"/>
</dbReference>
<dbReference type="GO" id="GO:0015413">
    <property type="term" value="F:ABC-type nickel transporter activity"/>
    <property type="evidence" value="ECO:0007669"/>
    <property type="project" value="UniProtKB-EC"/>
</dbReference>
<feature type="compositionally biased region" description="Basic and acidic residues" evidence="13">
    <location>
        <begin position="332"/>
        <end position="354"/>
    </location>
</feature>
<keyword evidence="7" id="KW-0406">Ion transport</keyword>
<dbReference type="EMBL" id="FOTC01000004">
    <property type="protein sequence ID" value="SFL33068.1"/>
    <property type="molecule type" value="Genomic_DNA"/>
</dbReference>
<reference evidence="16" key="1">
    <citation type="submission" date="2016-10" db="EMBL/GenBank/DDBJ databases">
        <authorList>
            <person name="Varghese N."/>
            <person name="Submissions S."/>
        </authorList>
    </citation>
    <scope>NUCLEOTIDE SEQUENCE [LARGE SCALE GENOMIC DNA]</scope>
    <source>
        <strain evidence="16">CGMCC 1.7738</strain>
    </source>
</reference>
<keyword evidence="8" id="KW-0472">Membrane</keyword>
<keyword evidence="16" id="KW-1185">Reference proteome</keyword>